<dbReference type="SUPFAM" id="SSF47413">
    <property type="entry name" value="lambda repressor-like DNA-binding domains"/>
    <property type="match status" value="1"/>
</dbReference>
<dbReference type="EMBL" id="CP060783">
    <property type="protein sequence ID" value="QNP50670.1"/>
    <property type="molecule type" value="Genomic_DNA"/>
</dbReference>
<dbReference type="Proteomes" id="UP000516028">
    <property type="component" value="Chromosome"/>
</dbReference>
<dbReference type="Pfam" id="PF13744">
    <property type="entry name" value="HTH_37"/>
    <property type="match status" value="1"/>
</dbReference>
<protein>
    <submittedName>
        <fullName evidence="2">XRE family transcriptional regulator</fullName>
    </submittedName>
</protein>
<evidence type="ECO:0000259" key="1">
    <source>
        <dbReference type="Pfam" id="PF13744"/>
    </source>
</evidence>
<dbReference type="GO" id="GO:0003677">
    <property type="term" value="F:DNA binding"/>
    <property type="evidence" value="ECO:0007669"/>
    <property type="project" value="InterPro"/>
</dbReference>
<feature type="domain" description="HigA2-like helix-turn-helix" evidence="1">
    <location>
        <begin position="47"/>
        <end position="117"/>
    </location>
</feature>
<name>A0A7H0GQV4_9BURK</name>
<sequence length="122" mass="12856">MPNETTIQAMKDARAARVSGRFATVAELLADLNADDTPEAHDGSTNVYADLGRPDADEMQAKATLVTKISQTIAARQLSNDQAAAALGLTLAELGELLTGHFRAHSVDGLERLAALLDEAGR</sequence>
<evidence type="ECO:0000313" key="3">
    <source>
        <dbReference type="Proteomes" id="UP000516028"/>
    </source>
</evidence>
<dbReference type="InterPro" id="IPR010982">
    <property type="entry name" value="Lambda_DNA-bd_dom_sf"/>
</dbReference>
<dbReference type="InterPro" id="IPR039554">
    <property type="entry name" value="HigA2-like_HTH"/>
</dbReference>
<organism evidence="2 3">
    <name type="scientific">Diaphorobacter aerolatus</name>
    <dbReference type="NCBI Taxonomy" id="1288495"/>
    <lineage>
        <taxon>Bacteria</taxon>
        <taxon>Pseudomonadati</taxon>
        <taxon>Pseudomonadota</taxon>
        <taxon>Betaproteobacteria</taxon>
        <taxon>Burkholderiales</taxon>
        <taxon>Comamonadaceae</taxon>
        <taxon>Diaphorobacter</taxon>
    </lineage>
</organism>
<keyword evidence="3" id="KW-1185">Reference proteome</keyword>
<accession>A0A7H0GQV4</accession>
<dbReference type="Gene3D" id="1.10.260.40">
    <property type="entry name" value="lambda repressor-like DNA-binding domains"/>
    <property type="match status" value="1"/>
</dbReference>
<dbReference type="AlphaFoldDB" id="A0A7H0GQV4"/>
<gene>
    <name evidence="2" type="ORF">H9K75_22985</name>
</gene>
<proteinExistence type="predicted"/>
<reference evidence="2 3" key="1">
    <citation type="submission" date="2020-08" db="EMBL/GenBank/DDBJ databases">
        <title>Genome sequence of Diaphorobacter aerolatus KACC 16536T.</title>
        <authorList>
            <person name="Hyun D.-W."/>
            <person name="Bae J.-W."/>
        </authorList>
    </citation>
    <scope>NUCLEOTIDE SEQUENCE [LARGE SCALE GENOMIC DNA]</scope>
    <source>
        <strain evidence="2 3">KACC 16536</strain>
    </source>
</reference>
<dbReference type="KEGG" id="daer:H9K75_22985"/>
<evidence type="ECO:0000313" key="2">
    <source>
        <dbReference type="EMBL" id="QNP50670.1"/>
    </source>
</evidence>